<evidence type="ECO:0000259" key="6">
    <source>
        <dbReference type="PROSITE" id="PS50103"/>
    </source>
</evidence>
<dbReference type="Proteomes" id="UP001189624">
    <property type="component" value="Chromosome 9"/>
</dbReference>
<evidence type="ECO:0000313" key="8">
    <source>
        <dbReference type="Proteomes" id="UP001189624"/>
    </source>
</evidence>
<keyword evidence="8" id="KW-1185">Reference proteome</keyword>
<dbReference type="Pfam" id="PF23030">
    <property type="entry name" value="SCAF11-like_C"/>
    <property type="match status" value="1"/>
</dbReference>
<dbReference type="InterPro" id="IPR057031">
    <property type="entry name" value="SFR19-like_C"/>
</dbReference>
<feature type="domain" description="C3H1-type" evidence="6">
    <location>
        <begin position="181"/>
        <end position="208"/>
    </location>
</feature>
<feature type="zinc finger region" description="C3H1-type" evidence="4">
    <location>
        <begin position="241"/>
        <end position="268"/>
    </location>
</feature>
<feature type="compositionally biased region" description="Basic and acidic residues" evidence="5">
    <location>
        <begin position="340"/>
        <end position="391"/>
    </location>
</feature>
<evidence type="ECO:0000256" key="5">
    <source>
        <dbReference type="SAM" id="MobiDB-lite"/>
    </source>
</evidence>
<feature type="zinc finger region" description="C3H1-type" evidence="4">
    <location>
        <begin position="181"/>
        <end position="208"/>
    </location>
</feature>
<dbReference type="PANTHER" id="PTHR36886:SF8">
    <property type="entry name" value="ZINC FINGER CCCH DOMAIN-CONTAINING PROTEIN 38"/>
    <property type="match status" value="1"/>
</dbReference>
<feature type="region of interest" description="Disordered" evidence="5">
    <location>
        <begin position="491"/>
        <end position="514"/>
    </location>
</feature>
<feature type="compositionally biased region" description="Polar residues" evidence="5">
    <location>
        <begin position="533"/>
        <end position="553"/>
    </location>
</feature>
<feature type="region of interest" description="Disordered" evidence="5">
    <location>
        <begin position="711"/>
        <end position="793"/>
    </location>
</feature>
<feature type="compositionally biased region" description="Basic and acidic residues" evidence="5">
    <location>
        <begin position="40"/>
        <end position="57"/>
    </location>
</feature>
<evidence type="ECO:0000313" key="7">
    <source>
        <dbReference type="EMBL" id="CAJ1974692.1"/>
    </source>
</evidence>
<accession>A0AA86VN59</accession>
<dbReference type="SMART" id="SM00356">
    <property type="entry name" value="ZnF_C3H1"/>
    <property type="match status" value="3"/>
</dbReference>
<dbReference type="Gene3D" id="4.10.1000.10">
    <property type="entry name" value="Zinc finger, CCCH-type"/>
    <property type="match status" value="1"/>
</dbReference>
<keyword evidence="1 4" id="KW-0479">Metal-binding</keyword>
<dbReference type="Pfam" id="PF14608">
    <property type="entry name" value="zf-CCCH_2"/>
    <property type="match status" value="1"/>
</dbReference>
<dbReference type="Gene3D" id="3.30.1370.210">
    <property type="match status" value="1"/>
</dbReference>
<feature type="region of interest" description="Disordered" evidence="5">
    <location>
        <begin position="266"/>
        <end position="307"/>
    </location>
</feature>
<dbReference type="Pfam" id="PF00642">
    <property type="entry name" value="zf-CCCH"/>
    <property type="match status" value="1"/>
</dbReference>
<feature type="region of interest" description="Disordered" evidence="5">
    <location>
        <begin position="122"/>
        <end position="185"/>
    </location>
</feature>
<evidence type="ECO:0000256" key="1">
    <source>
        <dbReference type="ARBA" id="ARBA00022723"/>
    </source>
</evidence>
<dbReference type="Pfam" id="PF18044">
    <property type="entry name" value="zf-CCCH_4"/>
    <property type="match status" value="1"/>
</dbReference>
<feature type="domain" description="C3H1-type" evidence="6">
    <location>
        <begin position="305"/>
        <end position="332"/>
    </location>
</feature>
<dbReference type="InterPro" id="IPR041367">
    <property type="entry name" value="Znf-CCCH_4"/>
</dbReference>
<gene>
    <name evidence="7" type="ORF">AYBTSS11_LOCUS26772</name>
</gene>
<evidence type="ECO:0000256" key="3">
    <source>
        <dbReference type="ARBA" id="ARBA00022833"/>
    </source>
</evidence>
<sequence length="881" mass="97436">MREVCKLGESIDSCSKLERNLVEVRLSDGEMSGSGKKRSSKWDLRVDPEFSPEDNKQLRSGWSSADVAGGNSSKWSYLEGSDKVKPGMGFSSKEPFSGGRGSHKEDVMNKDYVGLDASMEWDEDGNYSKKMSPGSEEWKHKRHSQSPQNGWSRSVRSRSRSPPHGFKWDSGVNDRNRMRAGGSTQPCRDFAAGKCRRGSHCHFLHHDNQNHEDSWENKCREDGAPRYSTPHEGRDYSLKSGRSNEACTNFAKGRCRMGASCKFVHHENSDGHGKVSGDELTREKEIDRRHRDTSFEQGGGHGPNRSGDTLCKFFANGNCRNGKYCRFSHDRQACRSPNRRLRDDRWTSNPGGDHHRLDRSKFSDSDSPNRRPRDDRWGSDGNKADADKVWESPKWNDTVAVSDSAKLVEDKSENVGAAEPGFTPLPTRYGWSHSLDKSRVHGEQPFPSDKKEADSWISGNAAANMHVSQSIGTDIWLGDTKMSPDWHYRVGSSSSIEEKHEQNKRGITQGGTYLPTSEHDRIQIASGQSINQNTESLNPLHSSSRQAVGQSQLPVPVLPSKGGIIDGMPNQEVSTEKKYTSEPNIMDASLSQASSRNPPPTENVVGQEQLAQLTNLSASLAHILGSGQQLPQLYAALNSHYVKDTSSLAKAEVPAVPVSNTIMRPDPVLGLPKQYDPMCDSVEPKSAVASGVLPSIPPSTKVAEDVVEIPSQLSNSARQNHGDSSKAARSEELVKSDPLIQLQSGQSTGVDKDNNKEVLPGERCKARDDAKSTKENGPLENVEQTGGPDEARKTKDLKGIRAFKFALVEFVKELLKPTWKEGQITKEDYKTIVKKVVDKVTGSMQGANIPQTQEKIDNYLSFSKPKLNKLVQAYVEKVQKA</sequence>
<dbReference type="SUPFAM" id="SSF90229">
    <property type="entry name" value="CCCH zinc finger"/>
    <property type="match status" value="1"/>
</dbReference>
<feature type="region of interest" description="Disordered" evidence="5">
    <location>
        <begin position="336"/>
        <end position="391"/>
    </location>
</feature>
<evidence type="ECO:0000256" key="2">
    <source>
        <dbReference type="ARBA" id="ARBA00022771"/>
    </source>
</evidence>
<evidence type="ECO:0000256" key="4">
    <source>
        <dbReference type="PROSITE-ProRule" id="PRU00723"/>
    </source>
</evidence>
<feature type="compositionally biased region" description="Basic and acidic residues" evidence="5">
    <location>
        <begin position="266"/>
        <end position="294"/>
    </location>
</feature>
<protein>
    <recommendedName>
        <fullName evidence="6">C3H1-type domain-containing protein</fullName>
    </recommendedName>
</protein>
<feature type="zinc finger region" description="C3H1-type" evidence="4">
    <location>
        <begin position="305"/>
        <end position="332"/>
    </location>
</feature>
<feature type="domain" description="C3H1-type" evidence="6">
    <location>
        <begin position="241"/>
        <end position="268"/>
    </location>
</feature>
<dbReference type="GO" id="GO:0008270">
    <property type="term" value="F:zinc ion binding"/>
    <property type="evidence" value="ECO:0007669"/>
    <property type="project" value="UniProtKB-KW"/>
</dbReference>
<dbReference type="InterPro" id="IPR052650">
    <property type="entry name" value="Zinc_finger_CCCH"/>
</dbReference>
<feature type="region of interest" description="Disordered" evidence="5">
    <location>
        <begin position="25"/>
        <end position="108"/>
    </location>
</feature>
<dbReference type="InterPro" id="IPR000571">
    <property type="entry name" value="Znf_CCCH"/>
</dbReference>
<dbReference type="EMBL" id="OY731406">
    <property type="protein sequence ID" value="CAJ1974692.1"/>
    <property type="molecule type" value="Genomic_DNA"/>
</dbReference>
<dbReference type="AlphaFoldDB" id="A0AA86VN59"/>
<keyword evidence="3 4" id="KW-0862">Zinc</keyword>
<organism evidence="7 8">
    <name type="scientific">Sphenostylis stenocarpa</name>
    <dbReference type="NCBI Taxonomy" id="92480"/>
    <lineage>
        <taxon>Eukaryota</taxon>
        <taxon>Viridiplantae</taxon>
        <taxon>Streptophyta</taxon>
        <taxon>Embryophyta</taxon>
        <taxon>Tracheophyta</taxon>
        <taxon>Spermatophyta</taxon>
        <taxon>Magnoliopsida</taxon>
        <taxon>eudicotyledons</taxon>
        <taxon>Gunneridae</taxon>
        <taxon>Pentapetalae</taxon>
        <taxon>rosids</taxon>
        <taxon>fabids</taxon>
        <taxon>Fabales</taxon>
        <taxon>Fabaceae</taxon>
        <taxon>Papilionoideae</taxon>
        <taxon>50 kb inversion clade</taxon>
        <taxon>NPAAA clade</taxon>
        <taxon>indigoferoid/millettioid clade</taxon>
        <taxon>Phaseoleae</taxon>
        <taxon>Sphenostylis</taxon>
    </lineage>
</organism>
<dbReference type="PANTHER" id="PTHR36886">
    <property type="entry name" value="PROTEIN FRIGIDA-ESSENTIAL 1"/>
    <property type="match status" value="1"/>
</dbReference>
<dbReference type="Gramene" id="rna-AYBTSS11_LOCUS26772">
    <property type="protein sequence ID" value="CAJ1974692.1"/>
    <property type="gene ID" value="gene-AYBTSS11_LOCUS26772"/>
</dbReference>
<reference evidence="7" key="1">
    <citation type="submission" date="2023-10" db="EMBL/GenBank/DDBJ databases">
        <authorList>
            <person name="Domelevo Entfellner J.-B."/>
        </authorList>
    </citation>
    <scope>NUCLEOTIDE SEQUENCE</scope>
</reference>
<feature type="compositionally biased region" description="Basic and acidic residues" evidence="5">
    <location>
        <begin position="750"/>
        <end position="774"/>
    </location>
</feature>
<feature type="region of interest" description="Disordered" evidence="5">
    <location>
        <begin position="409"/>
        <end position="428"/>
    </location>
</feature>
<dbReference type="InterPro" id="IPR036855">
    <property type="entry name" value="Znf_CCCH_sf"/>
</dbReference>
<feature type="compositionally biased region" description="Basic and acidic residues" evidence="5">
    <location>
        <begin position="720"/>
        <end position="735"/>
    </location>
</feature>
<feature type="region of interest" description="Disordered" evidence="5">
    <location>
        <begin position="533"/>
        <end position="581"/>
    </location>
</feature>
<name>A0AA86VN59_9FABA</name>
<proteinExistence type="predicted"/>
<keyword evidence="2 4" id="KW-0863">Zinc-finger</keyword>
<dbReference type="PROSITE" id="PS50103">
    <property type="entry name" value="ZF_C3H1"/>
    <property type="match status" value="3"/>
</dbReference>